<name>A0ABP7VKI9_9BACI</name>
<proteinExistence type="predicted"/>
<accession>A0ABP7VKI9</accession>
<reference evidence="2" key="1">
    <citation type="journal article" date="2019" name="Int. J. Syst. Evol. Microbiol.">
        <title>The Global Catalogue of Microorganisms (GCM) 10K type strain sequencing project: providing services to taxonomists for standard genome sequencing and annotation.</title>
        <authorList>
            <consortium name="The Broad Institute Genomics Platform"/>
            <consortium name="The Broad Institute Genome Sequencing Center for Infectious Disease"/>
            <person name="Wu L."/>
            <person name="Ma J."/>
        </authorList>
    </citation>
    <scope>NUCLEOTIDE SEQUENCE [LARGE SCALE GENOMIC DNA]</scope>
    <source>
        <strain evidence="2">JCM 17250</strain>
    </source>
</reference>
<organism evidence="1 2">
    <name type="scientific">Amphibacillus indicireducens</name>
    <dbReference type="NCBI Taxonomy" id="1076330"/>
    <lineage>
        <taxon>Bacteria</taxon>
        <taxon>Bacillati</taxon>
        <taxon>Bacillota</taxon>
        <taxon>Bacilli</taxon>
        <taxon>Bacillales</taxon>
        <taxon>Bacillaceae</taxon>
        <taxon>Amphibacillus</taxon>
    </lineage>
</organism>
<dbReference type="Proteomes" id="UP001501734">
    <property type="component" value="Unassembled WGS sequence"/>
</dbReference>
<comment type="caution">
    <text evidence="1">The sequence shown here is derived from an EMBL/GenBank/DDBJ whole genome shotgun (WGS) entry which is preliminary data.</text>
</comment>
<evidence type="ECO:0000313" key="1">
    <source>
        <dbReference type="EMBL" id="GAA4069312.1"/>
    </source>
</evidence>
<sequence>MTSGKKSSTSLKESNNGTSRWRIFHLKKQKQFNRDPVNLLFYRMDKTEFSPNKYQVLKERDNDVKQ</sequence>
<protein>
    <submittedName>
        <fullName evidence="1">Uncharacterized protein</fullName>
    </submittedName>
</protein>
<gene>
    <name evidence="1" type="ORF">GCM10022410_14000</name>
</gene>
<dbReference type="EMBL" id="BAABDL010000073">
    <property type="protein sequence ID" value="GAA4069312.1"/>
    <property type="molecule type" value="Genomic_DNA"/>
</dbReference>
<evidence type="ECO:0000313" key="2">
    <source>
        <dbReference type="Proteomes" id="UP001501734"/>
    </source>
</evidence>
<keyword evidence="2" id="KW-1185">Reference proteome</keyword>